<sequence length="302" mass="32728">MGTRGIDTGTGRPEDYISRVETARGLSDDGGGPKMPDLRNVRSEPPPETKPRRGSFLDTVKDALRPGDIRTGKASPGAWEGQQMESSSPSSSSTSPKQPSSISQQAKKGWHTVPGTKHQQQHQHQNYEGDGVKLFETPLSVPEHHHAHERHRSHGVMDHLLGRRRSHDDPSGIIGSRRERAELSTTKSTGPGVLGEDQSYTFDVPRGSKEDPKRSAVDAVPRASALDMDEAMSHEFAVSASCDSIAATLDAPRGKLTWICTDLDGTRQTRGSVEGTGNRASDPRSKNAISSSQYLTDSGLYE</sequence>
<proteinExistence type="predicted"/>
<keyword evidence="3" id="KW-1185">Reference proteome</keyword>
<feature type="compositionally biased region" description="Low complexity" evidence="1">
    <location>
        <begin position="86"/>
        <end position="105"/>
    </location>
</feature>
<feature type="compositionally biased region" description="Basic and acidic residues" evidence="1">
    <location>
        <begin position="12"/>
        <end position="22"/>
    </location>
</feature>
<dbReference type="EMBL" id="JAQQWM010000005">
    <property type="protein sequence ID" value="KAK8063210.1"/>
    <property type="molecule type" value="Genomic_DNA"/>
</dbReference>
<name>A0ABR1UW99_9PEZI</name>
<feature type="compositionally biased region" description="Basic and acidic residues" evidence="1">
    <location>
        <begin position="155"/>
        <end position="182"/>
    </location>
</feature>
<comment type="caution">
    <text evidence="2">The sequence shown here is derived from an EMBL/GenBank/DDBJ whole genome shotgun (WGS) entry which is preliminary data.</text>
</comment>
<evidence type="ECO:0000313" key="3">
    <source>
        <dbReference type="Proteomes" id="UP001446871"/>
    </source>
</evidence>
<feature type="compositionally biased region" description="Basic and acidic residues" evidence="1">
    <location>
        <begin position="59"/>
        <end position="71"/>
    </location>
</feature>
<evidence type="ECO:0000256" key="1">
    <source>
        <dbReference type="SAM" id="MobiDB-lite"/>
    </source>
</evidence>
<feature type="compositionally biased region" description="Basic and acidic residues" evidence="1">
    <location>
        <begin position="206"/>
        <end position="216"/>
    </location>
</feature>
<feature type="compositionally biased region" description="Basic and acidic residues" evidence="1">
    <location>
        <begin position="36"/>
        <end position="51"/>
    </location>
</feature>
<accession>A0ABR1UW99</accession>
<feature type="region of interest" description="Disordered" evidence="1">
    <location>
        <begin position="266"/>
        <end position="302"/>
    </location>
</feature>
<reference evidence="2 3" key="1">
    <citation type="submission" date="2023-01" db="EMBL/GenBank/DDBJ databases">
        <title>Analysis of 21 Apiospora genomes using comparative genomics revels a genus with tremendous synthesis potential of carbohydrate active enzymes and secondary metabolites.</title>
        <authorList>
            <person name="Sorensen T."/>
        </authorList>
    </citation>
    <scope>NUCLEOTIDE SEQUENCE [LARGE SCALE GENOMIC DNA]</scope>
    <source>
        <strain evidence="2 3">CBS 83171</strain>
    </source>
</reference>
<feature type="compositionally biased region" description="Polar residues" evidence="1">
    <location>
        <begin position="287"/>
        <end position="296"/>
    </location>
</feature>
<feature type="region of interest" description="Disordered" evidence="1">
    <location>
        <begin position="1"/>
        <end position="219"/>
    </location>
</feature>
<organism evidence="2 3">
    <name type="scientific">Apiospora saccharicola</name>
    <dbReference type="NCBI Taxonomy" id="335842"/>
    <lineage>
        <taxon>Eukaryota</taxon>
        <taxon>Fungi</taxon>
        <taxon>Dikarya</taxon>
        <taxon>Ascomycota</taxon>
        <taxon>Pezizomycotina</taxon>
        <taxon>Sordariomycetes</taxon>
        <taxon>Xylariomycetidae</taxon>
        <taxon>Amphisphaeriales</taxon>
        <taxon>Apiosporaceae</taxon>
        <taxon>Apiospora</taxon>
    </lineage>
</organism>
<feature type="compositionally biased region" description="Basic residues" evidence="1">
    <location>
        <begin position="145"/>
        <end position="154"/>
    </location>
</feature>
<evidence type="ECO:0000313" key="2">
    <source>
        <dbReference type="EMBL" id="KAK8063210.1"/>
    </source>
</evidence>
<protein>
    <submittedName>
        <fullName evidence="2">Uncharacterized protein</fullName>
    </submittedName>
</protein>
<gene>
    <name evidence="2" type="ORF">PG996_007862</name>
</gene>
<dbReference type="Proteomes" id="UP001446871">
    <property type="component" value="Unassembled WGS sequence"/>
</dbReference>